<dbReference type="InterPro" id="IPR019554">
    <property type="entry name" value="Soluble_ligand-bd"/>
</dbReference>
<dbReference type="InterPro" id="IPR049712">
    <property type="entry name" value="Poly_export"/>
</dbReference>
<evidence type="ECO:0000256" key="3">
    <source>
        <dbReference type="SAM" id="SignalP"/>
    </source>
</evidence>
<gene>
    <name evidence="6" type="ORF">V6255_14130</name>
</gene>
<dbReference type="Gene3D" id="3.30.1950.10">
    <property type="entry name" value="wza like domain"/>
    <property type="match status" value="1"/>
</dbReference>
<evidence type="ECO:0000259" key="4">
    <source>
        <dbReference type="Pfam" id="PF02563"/>
    </source>
</evidence>
<dbReference type="PANTHER" id="PTHR33619:SF3">
    <property type="entry name" value="POLYSACCHARIDE EXPORT PROTEIN GFCE-RELATED"/>
    <property type="match status" value="1"/>
</dbReference>
<comment type="caution">
    <text evidence="6">The sequence shown here is derived from an EMBL/GenBank/DDBJ whole genome shotgun (WGS) entry which is preliminary data.</text>
</comment>
<evidence type="ECO:0000256" key="1">
    <source>
        <dbReference type="ARBA" id="ARBA00022729"/>
    </source>
</evidence>
<feature type="signal peptide" evidence="3">
    <location>
        <begin position="1"/>
        <end position="28"/>
    </location>
</feature>
<feature type="chain" id="PRO_5046041971" evidence="3">
    <location>
        <begin position="29"/>
        <end position="587"/>
    </location>
</feature>
<evidence type="ECO:0000313" key="7">
    <source>
        <dbReference type="Proteomes" id="UP001366060"/>
    </source>
</evidence>
<sequence length="587" mass="64214">MNLLKMDLLKIATVGLLSSCFFLPNAFAAFEPSSIDLQSGTSNGIPQIDTSNTETSLETGSYQKQNRSGVLLPGEVDVRELLPSSGEDNPPPYGANLFAGGYETERVDGLNENYLIAAGDKINIWIWGAVTYSNIVTVDNQGNIFIPNIGPINVLDVPASSINKLVQSKIKQTYTNNVEVYVNLLTATPVSVYLSGAIIRPGQYAGMASDSVLYFLKRAGGIDSDRGSYRSIQIIRNNKILQEVDLYTFIQTGRLPNITFKDKDVILVKPQKSAVNVAGGVKNPFRFELKNLQTKGSELAQFALPLAKISHVGVFGNRATGPFSVYLEYKDFLNYTLQDGDSLVFNDDSHAQVIDVQVSGSYLGPSYFAVKKSARLHDVLNAIPIVPALTDNKSIYILRKSVAERQKQILDDSLDRLERSIFTAPASSDGEASIRAQEAEMVMKFVEKARQVKPLGKVIVSDNGTTANILLEKGDQIVIPHYTDLINIGGEVLMPQAVVFNPNATVDDYIAWAGGFTDRAEDERISVVRANGIVIFVKEGEEAKNMKIQRGDQILVLPKVDTKIVQAVKDITQIVYQIAIAANVAIR</sequence>
<reference evidence="6 7" key="1">
    <citation type="submission" date="2024-02" db="EMBL/GenBank/DDBJ databases">
        <title>Bacteria isolated from the canopy kelp, Nereocystis luetkeana.</title>
        <authorList>
            <person name="Pfister C.A."/>
            <person name="Younker I.T."/>
            <person name="Light S.H."/>
        </authorList>
    </citation>
    <scope>NUCLEOTIDE SEQUENCE [LARGE SCALE GENOMIC DNA]</scope>
    <source>
        <strain evidence="6 7">TI.2.07</strain>
    </source>
</reference>
<proteinExistence type="predicted"/>
<accession>A0ABU9HEE4</accession>
<name>A0ABU9HEE4_9GAMM</name>
<dbReference type="Gene3D" id="3.10.560.10">
    <property type="entry name" value="Outer membrane lipoprotein wza domain like"/>
    <property type="match status" value="2"/>
</dbReference>
<evidence type="ECO:0000313" key="6">
    <source>
        <dbReference type="EMBL" id="MEL0660272.1"/>
    </source>
</evidence>
<organism evidence="6 7">
    <name type="scientific">Psychromonas arctica</name>
    <dbReference type="NCBI Taxonomy" id="168275"/>
    <lineage>
        <taxon>Bacteria</taxon>
        <taxon>Pseudomonadati</taxon>
        <taxon>Pseudomonadota</taxon>
        <taxon>Gammaproteobacteria</taxon>
        <taxon>Alteromonadales</taxon>
        <taxon>Psychromonadaceae</taxon>
        <taxon>Psychromonas</taxon>
    </lineage>
</organism>
<protein>
    <submittedName>
        <fullName evidence="6">Polysaccharide biosynthesis/export family protein</fullName>
    </submittedName>
</protein>
<feature type="domain" description="Soluble ligand binding" evidence="5">
    <location>
        <begin position="487"/>
        <end position="532"/>
    </location>
</feature>
<keyword evidence="7" id="KW-1185">Reference proteome</keyword>
<dbReference type="Proteomes" id="UP001366060">
    <property type="component" value="Unassembled WGS sequence"/>
</dbReference>
<dbReference type="InterPro" id="IPR003715">
    <property type="entry name" value="Poly_export_N"/>
</dbReference>
<evidence type="ECO:0000259" key="5">
    <source>
        <dbReference type="Pfam" id="PF10531"/>
    </source>
</evidence>
<dbReference type="Pfam" id="PF02563">
    <property type="entry name" value="Poly_export"/>
    <property type="match status" value="1"/>
</dbReference>
<evidence type="ECO:0000256" key="2">
    <source>
        <dbReference type="SAM" id="MobiDB-lite"/>
    </source>
</evidence>
<dbReference type="RefSeq" id="WP_341628739.1">
    <property type="nucleotide sequence ID" value="NZ_JBAKBA010000037.1"/>
</dbReference>
<feature type="domain" description="Polysaccharide export protein N-terminal" evidence="4">
    <location>
        <begin position="111"/>
        <end position="184"/>
    </location>
</feature>
<dbReference type="PANTHER" id="PTHR33619">
    <property type="entry name" value="POLYSACCHARIDE EXPORT PROTEIN GFCE-RELATED"/>
    <property type="match status" value="1"/>
</dbReference>
<feature type="region of interest" description="Disordered" evidence="2">
    <location>
        <begin position="41"/>
        <end position="66"/>
    </location>
</feature>
<dbReference type="EMBL" id="JBAKBA010000037">
    <property type="protein sequence ID" value="MEL0660272.1"/>
    <property type="molecule type" value="Genomic_DNA"/>
</dbReference>
<keyword evidence="1 3" id="KW-0732">Signal</keyword>
<dbReference type="Pfam" id="PF10531">
    <property type="entry name" value="SLBB"/>
    <property type="match status" value="1"/>
</dbReference>